<evidence type="ECO:0000313" key="2">
    <source>
        <dbReference type="Proteomes" id="UP000191133"/>
    </source>
</evidence>
<proteinExistence type="predicted"/>
<dbReference type="Proteomes" id="UP000191133">
    <property type="component" value="Unassembled WGS sequence"/>
</dbReference>
<sequence>MTAPPFDHAQQQLLALQQRIHAFNLDSAAEHELDIQDPAGPLWAALQERVTVAPLYGGLHVEFFGNPWEEPFAWTLACLSDQRVADAIMSLSFTGPDEGVNGTREWEFTALLDSDVRFPRLRSLSISPTEPADHNMSLVQRRGTIMEEGGEIARFVSKAPYLSELVVPNAPDAAFFEVPLPHLHSLRIGGGSDTQRFIDNLAGSRNLPALGLLDFCESTELQFVWADARETDAVTPFAAYERLFASDAFDALHTFRLRNSALDVAQLQTLQAMRPRLSFMVIQAATGGYVSHFAKDVFPWRHLVTGDPGTR</sequence>
<dbReference type="EMBL" id="FWEU01000005">
    <property type="protein sequence ID" value="SLM25963.1"/>
    <property type="molecule type" value="Genomic_DNA"/>
</dbReference>
<gene>
    <name evidence="1" type="ORF">SAMN04488690_3719</name>
</gene>
<dbReference type="RefSeq" id="WP_080150394.1">
    <property type="nucleotide sequence ID" value="NZ_FWEU01000005.1"/>
</dbReference>
<dbReference type="Gene3D" id="3.80.10.10">
    <property type="entry name" value="Ribonuclease Inhibitor"/>
    <property type="match status" value="1"/>
</dbReference>
<organism evidence="1 2">
    <name type="scientific">Stenotrophomonas indicatrix</name>
    <dbReference type="NCBI Taxonomy" id="2045451"/>
    <lineage>
        <taxon>Bacteria</taxon>
        <taxon>Pseudomonadati</taxon>
        <taxon>Pseudomonadota</taxon>
        <taxon>Gammaproteobacteria</taxon>
        <taxon>Lysobacterales</taxon>
        <taxon>Lysobacteraceae</taxon>
        <taxon>Stenotrophomonas</taxon>
    </lineage>
</organism>
<dbReference type="InterPro" id="IPR032675">
    <property type="entry name" value="LRR_dom_sf"/>
</dbReference>
<evidence type="ECO:0000313" key="1">
    <source>
        <dbReference type="EMBL" id="SLM25963.1"/>
    </source>
</evidence>
<accession>A0A1W1H2Y1</accession>
<dbReference type="AlphaFoldDB" id="A0A1W1H2Y1"/>
<protein>
    <submittedName>
        <fullName evidence="1">Uncharacterized protein</fullName>
    </submittedName>
</protein>
<name>A0A1W1H2Y1_9GAMM</name>
<reference evidence="2" key="1">
    <citation type="submission" date="2016-10" db="EMBL/GenBank/DDBJ databases">
        <authorList>
            <person name="Varghese N."/>
        </authorList>
    </citation>
    <scope>NUCLEOTIDE SEQUENCE [LARGE SCALE GENOMIC DNA]</scope>
    <source>
        <strain evidence="2">92MFCol6.1</strain>
    </source>
</reference>